<dbReference type="Gene3D" id="2.10.25.10">
    <property type="entry name" value="Laminin"/>
    <property type="match status" value="1"/>
</dbReference>
<proteinExistence type="predicted"/>
<keyword evidence="1" id="KW-0245">EGF-like domain</keyword>
<keyword evidence="1" id="KW-1015">Disulfide bond</keyword>
<dbReference type="SMART" id="SM00181">
    <property type="entry name" value="EGF"/>
    <property type="match status" value="2"/>
</dbReference>
<dbReference type="PROSITE" id="PS50026">
    <property type="entry name" value="EGF_3"/>
    <property type="match status" value="1"/>
</dbReference>
<organism evidence="4 5">
    <name type="scientific">Patella caerulea</name>
    <name type="common">Rayed Mediterranean limpet</name>
    <dbReference type="NCBI Taxonomy" id="87958"/>
    <lineage>
        <taxon>Eukaryota</taxon>
        <taxon>Metazoa</taxon>
        <taxon>Spiralia</taxon>
        <taxon>Lophotrochozoa</taxon>
        <taxon>Mollusca</taxon>
        <taxon>Gastropoda</taxon>
        <taxon>Patellogastropoda</taxon>
        <taxon>Patelloidea</taxon>
        <taxon>Patellidae</taxon>
        <taxon>Patella</taxon>
    </lineage>
</organism>
<gene>
    <name evidence="4" type="ORF">SNE40_000037</name>
</gene>
<feature type="disulfide bond" evidence="1">
    <location>
        <begin position="96"/>
        <end position="105"/>
    </location>
</feature>
<evidence type="ECO:0000256" key="2">
    <source>
        <dbReference type="SAM" id="SignalP"/>
    </source>
</evidence>
<dbReference type="PROSITE" id="PS00022">
    <property type="entry name" value="EGF_1"/>
    <property type="match status" value="1"/>
</dbReference>
<accession>A0AAN8Q6H5</accession>
<name>A0AAN8Q6H5_PATCE</name>
<feature type="domain" description="EGF-like" evidence="3">
    <location>
        <begin position="73"/>
        <end position="106"/>
    </location>
</feature>
<feature type="signal peptide" evidence="2">
    <location>
        <begin position="1"/>
        <end position="19"/>
    </location>
</feature>
<evidence type="ECO:0000313" key="5">
    <source>
        <dbReference type="Proteomes" id="UP001347796"/>
    </source>
</evidence>
<evidence type="ECO:0000259" key="3">
    <source>
        <dbReference type="PROSITE" id="PS50026"/>
    </source>
</evidence>
<dbReference type="PROSITE" id="PS01186">
    <property type="entry name" value="EGF_2"/>
    <property type="match status" value="1"/>
</dbReference>
<dbReference type="Proteomes" id="UP001347796">
    <property type="component" value="Unassembled WGS sequence"/>
</dbReference>
<comment type="caution">
    <text evidence="1">Lacks conserved residue(s) required for the propagation of feature annotation.</text>
</comment>
<evidence type="ECO:0000256" key="1">
    <source>
        <dbReference type="PROSITE-ProRule" id="PRU00076"/>
    </source>
</evidence>
<comment type="caution">
    <text evidence="4">The sequence shown here is derived from an EMBL/GenBank/DDBJ whole genome shotgun (WGS) entry which is preliminary data.</text>
</comment>
<reference evidence="4 5" key="1">
    <citation type="submission" date="2024-01" db="EMBL/GenBank/DDBJ databases">
        <title>The genome of the rayed Mediterranean limpet Patella caerulea (Linnaeus, 1758).</title>
        <authorList>
            <person name="Anh-Thu Weber A."/>
            <person name="Halstead-Nussloch G."/>
        </authorList>
    </citation>
    <scope>NUCLEOTIDE SEQUENCE [LARGE SCALE GENOMIC DNA]</scope>
    <source>
        <strain evidence="4">AATW-2023a</strain>
        <tissue evidence="4">Whole specimen</tissue>
    </source>
</reference>
<dbReference type="EMBL" id="JAZGQO010000001">
    <property type="protein sequence ID" value="KAK6194398.1"/>
    <property type="molecule type" value="Genomic_DNA"/>
</dbReference>
<keyword evidence="5" id="KW-1185">Reference proteome</keyword>
<feature type="chain" id="PRO_5042986502" description="EGF-like domain-containing protein" evidence="2">
    <location>
        <begin position="20"/>
        <end position="251"/>
    </location>
</feature>
<evidence type="ECO:0000313" key="4">
    <source>
        <dbReference type="EMBL" id="KAK6194398.1"/>
    </source>
</evidence>
<dbReference type="AlphaFoldDB" id="A0AAN8Q6H5"/>
<keyword evidence="2" id="KW-0732">Signal</keyword>
<sequence>MTVLLVLLLLLNVTSIAPASLHGDEEEQDIIMEIDISMSLSLSQCDNIECKHGGTCLQGSCLCPANTTGKYCEVSPCDGVTCNNGGECVGDGVCECVPGFSGITCNMRVCNVTECIERGGYCTHIRCATLGCGDCAAGELCLDDECVNRSTNCGYMDEYNFNSCLYRGDECGEGFCVVSHTKCVNNGCRYTFPCVGKNDGNSCIVHGSTGSCSDGVCFGQCDEDSDCSGLPCVNGFCENRKCGDSYCDLDY</sequence>
<protein>
    <recommendedName>
        <fullName evidence="3">EGF-like domain-containing protein</fullName>
    </recommendedName>
</protein>
<dbReference type="InterPro" id="IPR000742">
    <property type="entry name" value="EGF"/>
</dbReference>